<dbReference type="Gene3D" id="3.30.420.10">
    <property type="entry name" value="Ribonuclease H-like superfamily/Ribonuclease H"/>
    <property type="match status" value="1"/>
</dbReference>
<dbReference type="GO" id="GO:0003676">
    <property type="term" value="F:nucleic acid binding"/>
    <property type="evidence" value="ECO:0007669"/>
    <property type="project" value="InterPro"/>
</dbReference>
<dbReference type="AlphaFoldDB" id="B4DA86"/>
<sequence length="555" mass="61538">MSDRLTQSKDWNRARALKLHEHFSAVWLAVSFGAKKGAELERVQRLLDGMLIQHPGGETLLELSWTTINREWKYWKQGGRDGQENPAHERRPEALLLAYKAGCGGHAKMPRGLVRELHRRMTLPKGGRDKHGRSPISEAWQSIAEDFKARKPLPGIDYDLVPMGAEIPWHYSTACRNKPARALRAGGNRGAAAAKGVSAYVSLNYARLRRGELYTLDDVRLDIVCIDEATGNAIEVVLYVFMEVGSRMIVGYVMKPAAAIRGEDVDELLAHMLQVPGFGIGLGYVTHILFERGATACSEAAQALLEGITGGRVKVHRTGIIGGVRWIGSARDQAVGNAAGKAVIESFNRWLHYALLHLPGQRGNKFENQPQSMGEMGKNSFFAKGGQRQFGGTLVDQAEQLAQFEIASGRRVKLKLPMLRLFELNEAVRGAIKRHNTEPGHEYRGHGEHLQEEVAPNVWQDSAQAAPARRSYTLHTAEAAGALSDRDRAIYWSAWQRVAKARPDLDRHAVTARVLGRAVPHKQLSRPQWAQLLSAFAAIVRDAKSPQKQQVDTPF</sequence>
<accession>B4DA86</accession>
<dbReference type="EMBL" id="ABVL01000029">
    <property type="protein sequence ID" value="EDY16713.1"/>
    <property type="molecule type" value="Genomic_DNA"/>
</dbReference>
<proteinExistence type="predicted"/>
<dbReference type="InterPro" id="IPR012337">
    <property type="entry name" value="RNaseH-like_sf"/>
</dbReference>
<dbReference type="InterPro" id="IPR036397">
    <property type="entry name" value="RNaseH_sf"/>
</dbReference>
<keyword evidence="2" id="KW-1185">Reference proteome</keyword>
<dbReference type="STRING" id="497964.CfE428DRAFT_5826"/>
<organism evidence="1 2">
    <name type="scientific">Chthoniobacter flavus Ellin428</name>
    <dbReference type="NCBI Taxonomy" id="497964"/>
    <lineage>
        <taxon>Bacteria</taxon>
        <taxon>Pseudomonadati</taxon>
        <taxon>Verrucomicrobiota</taxon>
        <taxon>Spartobacteria</taxon>
        <taxon>Chthoniobacterales</taxon>
        <taxon>Chthoniobacteraceae</taxon>
        <taxon>Chthoniobacter</taxon>
    </lineage>
</organism>
<evidence type="ECO:0000313" key="1">
    <source>
        <dbReference type="EMBL" id="EDY16713.1"/>
    </source>
</evidence>
<dbReference type="InParanoid" id="B4DA86"/>
<dbReference type="Proteomes" id="UP000005824">
    <property type="component" value="Unassembled WGS sequence"/>
</dbReference>
<evidence type="ECO:0000313" key="2">
    <source>
        <dbReference type="Proteomes" id="UP000005824"/>
    </source>
</evidence>
<dbReference type="RefSeq" id="WP_006983147.1">
    <property type="nucleotide sequence ID" value="NZ_ABVL01000029.1"/>
</dbReference>
<dbReference type="SUPFAM" id="SSF53098">
    <property type="entry name" value="Ribonuclease H-like"/>
    <property type="match status" value="1"/>
</dbReference>
<comment type="caution">
    <text evidence="1">The sequence shown here is derived from an EMBL/GenBank/DDBJ whole genome shotgun (WGS) entry which is preliminary data.</text>
</comment>
<protein>
    <submittedName>
        <fullName evidence="1">Uncharacterized protein</fullName>
    </submittedName>
</protein>
<name>B4DA86_9BACT</name>
<gene>
    <name evidence="1" type="ORF">CfE428DRAFT_5826</name>
</gene>
<reference evidence="1 2" key="1">
    <citation type="journal article" date="2011" name="J. Bacteriol.">
        <title>Genome sequence of Chthoniobacter flavus Ellin428, an aerobic heterotrophic soil bacterium.</title>
        <authorList>
            <person name="Kant R."/>
            <person name="van Passel M.W."/>
            <person name="Palva A."/>
            <person name="Lucas S."/>
            <person name="Lapidus A."/>
            <person name="Glavina Del Rio T."/>
            <person name="Dalin E."/>
            <person name="Tice H."/>
            <person name="Bruce D."/>
            <person name="Goodwin L."/>
            <person name="Pitluck S."/>
            <person name="Larimer F.W."/>
            <person name="Land M.L."/>
            <person name="Hauser L."/>
            <person name="Sangwan P."/>
            <person name="de Vos W.M."/>
            <person name="Janssen P.H."/>
            <person name="Smidt H."/>
        </authorList>
    </citation>
    <scope>NUCLEOTIDE SEQUENCE [LARGE SCALE GENOMIC DNA]</scope>
    <source>
        <strain evidence="1 2">Ellin428</strain>
    </source>
</reference>